<evidence type="ECO:0000313" key="1">
    <source>
        <dbReference type="EMBL" id="MFD2205210.1"/>
    </source>
</evidence>
<protein>
    <recommendedName>
        <fullName evidence="3">Lipoprotein</fullName>
    </recommendedName>
</protein>
<dbReference type="PROSITE" id="PS51257">
    <property type="entry name" value="PROKAR_LIPOPROTEIN"/>
    <property type="match status" value="1"/>
</dbReference>
<reference evidence="2" key="1">
    <citation type="journal article" date="2019" name="Int. J. Syst. Evol. Microbiol.">
        <title>The Global Catalogue of Microorganisms (GCM) 10K type strain sequencing project: providing services to taxonomists for standard genome sequencing and annotation.</title>
        <authorList>
            <consortium name="The Broad Institute Genomics Platform"/>
            <consortium name="The Broad Institute Genome Sequencing Center for Infectious Disease"/>
            <person name="Wu L."/>
            <person name="Ma J."/>
        </authorList>
    </citation>
    <scope>NUCLEOTIDE SEQUENCE [LARGE SCALE GENOMIC DNA]</scope>
    <source>
        <strain evidence="2">CGMCC 4.7192</strain>
    </source>
</reference>
<comment type="caution">
    <text evidence="1">The sequence shown here is derived from an EMBL/GenBank/DDBJ whole genome shotgun (WGS) entry which is preliminary data.</text>
</comment>
<dbReference type="RefSeq" id="WP_380249598.1">
    <property type="nucleotide sequence ID" value="NZ_JBHUII010000003.1"/>
</dbReference>
<name>A0ABW5BJY0_9PROT</name>
<sequence>MMIFSRCNLLPYAFFTLSVSLLSGCQGGDGDFDFKLTALSKSSVAIKSEDSRDIEGCIIMINGAQGFWHEPEQSTFLAGQSRVFSMQRFYDTGKRRYNPKVDRIEKISVNCARPKGRKLVFNANDTFSTFLN</sequence>
<dbReference type="Proteomes" id="UP001597294">
    <property type="component" value="Unassembled WGS sequence"/>
</dbReference>
<accession>A0ABW5BJY0</accession>
<evidence type="ECO:0008006" key="3">
    <source>
        <dbReference type="Google" id="ProtNLM"/>
    </source>
</evidence>
<dbReference type="EMBL" id="JBHUII010000003">
    <property type="protein sequence ID" value="MFD2205210.1"/>
    <property type="molecule type" value="Genomic_DNA"/>
</dbReference>
<gene>
    <name evidence="1" type="ORF">ACFSKO_06300</name>
</gene>
<evidence type="ECO:0000313" key="2">
    <source>
        <dbReference type="Proteomes" id="UP001597294"/>
    </source>
</evidence>
<keyword evidence="2" id="KW-1185">Reference proteome</keyword>
<proteinExistence type="predicted"/>
<organism evidence="1 2">
    <name type="scientific">Kiloniella antarctica</name>
    <dbReference type="NCBI Taxonomy" id="1550907"/>
    <lineage>
        <taxon>Bacteria</taxon>
        <taxon>Pseudomonadati</taxon>
        <taxon>Pseudomonadota</taxon>
        <taxon>Alphaproteobacteria</taxon>
        <taxon>Rhodospirillales</taxon>
        <taxon>Kiloniellaceae</taxon>
        <taxon>Kiloniella</taxon>
    </lineage>
</organism>